<gene>
    <name evidence="1" type="ORF">T11_4187</name>
</gene>
<organism evidence="1 2">
    <name type="scientific">Trichinella zimbabwensis</name>
    <dbReference type="NCBI Taxonomy" id="268475"/>
    <lineage>
        <taxon>Eukaryota</taxon>
        <taxon>Metazoa</taxon>
        <taxon>Ecdysozoa</taxon>
        <taxon>Nematoda</taxon>
        <taxon>Enoplea</taxon>
        <taxon>Dorylaimia</taxon>
        <taxon>Trichinellida</taxon>
        <taxon>Trichinellidae</taxon>
        <taxon>Trichinella</taxon>
    </lineage>
</organism>
<dbReference type="AlphaFoldDB" id="A0A0V1HWU3"/>
<dbReference type="Proteomes" id="UP000055024">
    <property type="component" value="Unassembled WGS sequence"/>
</dbReference>
<reference evidence="1 2" key="1">
    <citation type="submission" date="2015-01" db="EMBL/GenBank/DDBJ databases">
        <title>Evolution of Trichinella species and genotypes.</title>
        <authorList>
            <person name="Korhonen P.K."/>
            <person name="Edoardo P."/>
            <person name="Giuseppe L.R."/>
            <person name="Gasser R.B."/>
        </authorList>
    </citation>
    <scope>NUCLEOTIDE SEQUENCE [LARGE SCALE GENOMIC DNA]</scope>
    <source>
        <strain evidence="1">ISS1029</strain>
    </source>
</reference>
<protein>
    <submittedName>
        <fullName evidence="1">Uncharacterized protein</fullName>
    </submittedName>
</protein>
<proteinExistence type="predicted"/>
<name>A0A0V1HWU3_9BILA</name>
<dbReference type="EMBL" id="JYDP01000027">
    <property type="protein sequence ID" value="KRZ14117.1"/>
    <property type="molecule type" value="Genomic_DNA"/>
</dbReference>
<evidence type="ECO:0000313" key="2">
    <source>
        <dbReference type="Proteomes" id="UP000055024"/>
    </source>
</evidence>
<comment type="caution">
    <text evidence="1">The sequence shown here is derived from an EMBL/GenBank/DDBJ whole genome shotgun (WGS) entry which is preliminary data.</text>
</comment>
<accession>A0A0V1HWU3</accession>
<sequence length="60" mass="7003">MFTHEYFIIELLYGRYIYVNPCGNAILINRGERDQEIRKDGLQLMDSANGIDNGVVKLRR</sequence>
<keyword evidence="2" id="KW-1185">Reference proteome</keyword>
<evidence type="ECO:0000313" key="1">
    <source>
        <dbReference type="EMBL" id="KRZ14117.1"/>
    </source>
</evidence>